<protein>
    <submittedName>
        <fullName evidence="2">Transposase</fullName>
    </submittedName>
</protein>
<sequence length="61" mass="6653">MKSRHGRATAVLDNLEVAPGRQAGMVPYQGHIGINNRSILSWKRHPTPAGITTKGSWTTKT</sequence>
<organism evidence="1 2">
    <name type="scientific">Macrostomum lignano</name>
    <dbReference type="NCBI Taxonomy" id="282301"/>
    <lineage>
        <taxon>Eukaryota</taxon>
        <taxon>Metazoa</taxon>
        <taxon>Spiralia</taxon>
        <taxon>Lophotrochozoa</taxon>
        <taxon>Platyhelminthes</taxon>
        <taxon>Rhabditophora</taxon>
        <taxon>Macrostomorpha</taxon>
        <taxon>Macrostomida</taxon>
        <taxon>Macrostomidae</taxon>
        <taxon>Macrostomum</taxon>
    </lineage>
</organism>
<dbReference type="AlphaFoldDB" id="A0A1I8IUM0"/>
<proteinExistence type="predicted"/>
<evidence type="ECO:0000313" key="2">
    <source>
        <dbReference type="WBParaSite" id="maker-uti_cns_0016753-snap-gene-0.2-mRNA-1"/>
    </source>
</evidence>
<dbReference type="Proteomes" id="UP000095280">
    <property type="component" value="Unplaced"/>
</dbReference>
<evidence type="ECO:0000313" key="1">
    <source>
        <dbReference type="Proteomes" id="UP000095280"/>
    </source>
</evidence>
<reference evidence="2" key="1">
    <citation type="submission" date="2016-11" db="UniProtKB">
        <authorList>
            <consortium name="WormBaseParasite"/>
        </authorList>
    </citation>
    <scope>IDENTIFICATION</scope>
</reference>
<dbReference type="WBParaSite" id="maker-uti_cns_0016753-snap-gene-0.2-mRNA-1">
    <property type="protein sequence ID" value="maker-uti_cns_0016753-snap-gene-0.2-mRNA-1"/>
    <property type="gene ID" value="maker-uti_cns_0016753-snap-gene-0.2"/>
</dbReference>
<accession>A0A1I8IUM0</accession>
<keyword evidence="1" id="KW-1185">Reference proteome</keyword>
<name>A0A1I8IUM0_9PLAT</name>